<keyword evidence="1" id="KW-0645">Protease</keyword>
<dbReference type="InterPro" id="IPR025657">
    <property type="entry name" value="RadC_JAB"/>
</dbReference>
<dbReference type="EMBL" id="CP003969">
    <property type="protein sequence ID" value="AGP35542.1"/>
    <property type="molecule type" value="Genomic_DNA"/>
</dbReference>
<protein>
    <recommendedName>
        <fullName evidence="6">MPN domain-containing protein</fullName>
    </recommendedName>
</protein>
<evidence type="ECO:0000313" key="8">
    <source>
        <dbReference type="Proteomes" id="UP000014803"/>
    </source>
</evidence>
<feature type="domain" description="MPN" evidence="6">
    <location>
        <begin position="87"/>
        <end position="208"/>
    </location>
</feature>
<evidence type="ECO:0000256" key="5">
    <source>
        <dbReference type="ARBA" id="ARBA00023049"/>
    </source>
</evidence>
<dbReference type="PROSITE" id="PS01302">
    <property type="entry name" value="UPF0758"/>
    <property type="match status" value="1"/>
</dbReference>
<dbReference type="STRING" id="1254432.SCE1572_13990"/>
<dbReference type="CDD" id="cd08071">
    <property type="entry name" value="MPN_DUF2466"/>
    <property type="match status" value="1"/>
</dbReference>
<dbReference type="AlphaFoldDB" id="S4XQS9"/>
<dbReference type="eggNOG" id="COG2003">
    <property type="taxonomic scope" value="Bacteria"/>
</dbReference>
<dbReference type="PATRIC" id="fig|1254432.3.peg.3151"/>
<dbReference type="PROSITE" id="PS50249">
    <property type="entry name" value="MPN"/>
    <property type="match status" value="1"/>
</dbReference>
<dbReference type="HOGENOM" id="CLU_1336796_0_0_7"/>
<keyword evidence="3" id="KW-0378">Hydrolase</keyword>
<dbReference type="GO" id="GO:0046872">
    <property type="term" value="F:metal ion binding"/>
    <property type="evidence" value="ECO:0007669"/>
    <property type="project" value="UniProtKB-KW"/>
</dbReference>
<dbReference type="InterPro" id="IPR037518">
    <property type="entry name" value="MPN"/>
</dbReference>
<sequence>MSTSEPIETTLADIPAATEGALLEMILGVHGVAERILVMNGLVGIARMSPVALAERAGLGLTEATRLASALELARRLEKARAKRPKRLRSPKDIAMFFGPQLGGLVHEEVWIAALDAHCGVRGTRMISRGGLGGAYVPPVDVLRGALELGAFSFVLCHNHPSGDPKPTEEDVELTREIEHRAHLIGVELVDHVIVTPSGKYASVFKSS</sequence>
<dbReference type="InterPro" id="IPR001405">
    <property type="entry name" value="UPF0758"/>
</dbReference>
<evidence type="ECO:0000256" key="3">
    <source>
        <dbReference type="ARBA" id="ARBA00022801"/>
    </source>
</evidence>
<evidence type="ECO:0000313" key="7">
    <source>
        <dbReference type="EMBL" id="AGP35542.1"/>
    </source>
</evidence>
<dbReference type="PANTHER" id="PTHR30471:SF3">
    <property type="entry name" value="UPF0758 PROTEIN YEES-RELATED"/>
    <property type="match status" value="1"/>
</dbReference>
<evidence type="ECO:0000256" key="1">
    <source>
        <dbReference type="ARBA" id="ARBA00022670"/>
    </source>
</evidence>
<gene>
    <name evidence="7" type="ORF">SCE1572_13990</name>
</gene>
<keyword evidence="2" id="KW-0479">Metal-binding</keyword>
<name>S4XQS9_SORCE</name>
<proteinExistence type="predicted"/>
<evidence type="ECO:0000259" key="6">
    <source>
        <dbReference type="PROSITE" id="PS50249"/>
    </source>
</evidence>
<dbReference type="KEGG" id="scu:SCE1572_13990"/>
<dbReference type="OrthoDB" id="9804482at2"/>
<reference evidence="7 8" key="1">
    <citation type="journal article" date="2013" name="Sci. Rep.">
        <title>Extraordinary expansion of a Sorangium cellulosum genome from an alkaline milieu.</title>
        <authorList>
            <person name="Han K."/>
            <person name="Li Z.F."/>
            <person name="Peng R."/>
            <person name="Zhu L.P."/>
            <person name="Zhou T."/>
            <person name="Wang L.G."/>
            <person name="Li S.G."/>
            <person name="Zhang X.B."/>
            <person name="Hu W."/>
            <person name="Wu Z.H."/>
            <person name="Qin N."/>
            <person name="Li Y.Z."/>
        </authorList>
    </citation>
    <scope>NUCLEOTIDE SEQUENCE [LARGE SCALE GENOMIC DNA]</scope>
    <source>
        <strain evidence="7 8">So0157-2</strain>
    </source>
</reference>
<evidence type="ECO:0000256" key="4">
    <source>
        <dbReference type="ARBA" id="ARBA00022833"/>
    </source>
</evidence>
<accession>S4XQS9</accession>
<organism evidence="7 8">
    <name type="scientific">Sorangium cellulosum So0157-2</name>
    <dbReference type="NCBI Taxonomy" id="1254432"/>
    <lineage>
        <taxon>Bacteria</taxon>
        <taxon>Pseudomonadati</taxon>
        <taxon>Myxococcota</taxon>
        <taxon>Polyangia</taxon>
        <taxon>Polyangiales</taxon>
        <taxon>Polyangiaceae</taxon>
        <taxon>Sorangium</taxon>
    </lineage>
</organism>
<dbReference type="GO" id="GO:0006508">
    <property type="term" value="P:proteolysis"/>
    <property type="evidence" value="ECO:0007669"/>
    <property type="project" value="UniProtKB-KW"/>
</dbReference>
<dbReference type="GO" id="GO:0008237">
    <property type="term" value="F:metallopeptidase activity"/>
    <property type="evidence" value="ECO:0007669"/>
    <property type="project" value="UniProtKB-KW"/>
</dbReference>
<evidence type="ECO:0000256" key="2">
    <source>
        <dbReference type="ARBA" id="ARBA00022723"/>
    </source>
</evidence>
<dbReference type="InterPro" id="IPR020891">
    <property type="entry name" value="UPF0758_CS"/>
</dbReference>
<keyword evidence="4" id="KW-0862">Zinc</keyword>
<dbReference type="Proteomes" id="UP000014803">
    <property type="component" value="Chromosome"/>
</dbReference>
<dbReference type="Gene3D" id="3.40.140.10">
    <property type="entry name" value="Cytidine Deaminase, domain 2"/>
    <property type="match status" value="1"/>
</dbReference>
<keyword evidence="5" id="KW-0482">Metalloprotease</keyword>
<dbReference type="Pfam" id="PF04002">
    <property type="entry name" value="RadC"/>
    <property type="match status" value="1"/>
</dbReference>
<dbReference type="PANTHER" id="PTHR30471">
    <property type="entry name" value="DNA REPAIR PROTEIN RADC"/>
    <property type="match status" value="1"/>
</dbReference>